<dbReference type="AlphaFoldDB" id="A0A165R785"/>
<sequence>MHAQYQAQQQDVIIPTLTPSRIPNRRTPMSVSPSSHEAKGILSHVSRISNSNQVSTALRLRAGASQRSEECLVQGAQVVTDMGPQPQTCIKTRHSQD</sequence>
<dbReference type="Proteomes" id="UP000076727">
    <property type="component" value="Unassembled WGS sequence"/>
</dbReference>
<reference evidence="2 3" key="1">
    <citation type="journal article" date="2016" name="Mol. Biol. Evol.">
        <title>Comparative Genomics of Early-Diverging Mushroom-Forming Fungi Provides Insights into the Origins of Lignocellulose Decay Capabilities.</title>
        <authorList>
            <person name="Nagy L.G."/>
            <person name="Riley R."/>
            <person name="Tritt A."/>
            <person name="Adam C."/>
            <person name="Daum C."/>
            <person name="Floudas D."/>
            <person name="Sun H."/>
            <person name="Yadav J.S."/>
            <person name="Pangilinan J."/>
            <person name="Larsson K.H."/>
            <person name="Matsuura K."/>
            <person name="Barry K."/>
            <person name="Labutti K."/>
            <person name="Kuo R."/>
            <person name="Ohm R.A."/>
            <person name="Bhattacharya S.S."/>
            <person name="Shirouzu T."/>
            <person name="Yoshinaga Y."/>
            <person name="Martin F.M."/>
            <person name="Grigoriev I.V."/>
            <person name="Hibbett D.S."/>
        </authorList>
    </citation>
    <scope>NUCLEOTIDE SEQUENCE [LARGE SCALE GENOMIC DNA]</scope>
    <source>
        <strain evidence="2 3">L-15889</strain>
    </source>
</reference>
<protein>
    <submittedName>
        <fullName evidence="2">Uncharacterized protein</fullName>
    </submittedName>
</protein>
<dbReference type="EMBL" id="KV429051">
    <property type="protein sequence ID" value="KZT70399.1"/>
    <property type="molecule type" value="Genomic_DNA"/>
</dbReference>
<evidence type="ECO:0000313" key="3">
    <source>
        <dbReference type="Proteomes" id="UP000076727"/>
    </source>
</evidence>
<gene>
    <name evidence="2" type="ORF">DAEQUDRAFT_725293</name>
</gene>
<keyword evidence="3" id="KW-1185">Reference proteome</keyword>
<proteinExistence type="predicted"/>
<accession>A0A165R785</accession>
<organism evidence="2 3">
    <name type="scientific">Daedalea quercina L-15889</name>
    <dbReference type="NCBI Taxonomy" id="1314783"/>
    <lineage>
        <taxon>Eukaryota</taxon>
        <taxon>Fungi</taxon>
        <taxon>Dikarya</taxon>
        <taxon>Basidiomycota</taxon>
        <taxon>Agaricomycotina</taxon>
        <taxon>Agaricomycetes</taxon>
        <taxon>Polyporales</taxon>
        <taxon>Fomitopsis</taxon>
    </lineage>
</organism>
<evidence type="ECO:0000313" key="2">
    <source>
        <dbReference type="EMBL" id="KZT70399.1"/>
    </source>
</evidence>
<feature type="region of interest" description="Disordered" evidence="1">
    <location>
        <begin position="1"/>
        <end position="38"/>
    </location>
</feature>
<name>A0A165R785_9APHY</name>
<feature type="compositionally biased region" description="Polar residues" evidence="1">
    <location>
        <begin position="1"/>
        <end position="35"/>
    </location>
</feature>
<evidence type="ECO:0000256" key="1">
    <source>
        <dbReference type="SAM" id="MobiDB-lite"/>
    </source>
</evidence>